<gene>
    <name evidence="2" type="ORF">O181_080053</name>
</gene>
<proteinExistence type="predicted"/>
<dbReference type="Proteomes" id="UP000765509">
    <property type="component" value="Unassembled WGS sequence"/>
</dbReference>
<dbReference type="EMBL" id="AVOT02044991">
    <property type="protein sequence ID" value="MBW0540338.1"/>
    <property type="molecule type" value="Genomic_DNA"/>
</dbReference>
<comment type="caution">
    <text evidence="2">The sequence shown here is derived from an EMBL/GenBank/DDBJ whole genome shotgun (WGS) entry which is preliminary data.</text>
</comment>
<protein>
    <submittedName>
        <fullName evidence="2">Uncharacterized protein</fullName>
    </submittedName>
</protein>
<evidence type="ECO:0000313" key="3">
    <source>
        <dbReference type="Proteomes" id="UP000765509"/>
    </source>
</evidence>
<reference evidence="2" key="1">
    <citation type="submission" date="2021-03" db="EMBL/GenBank/DDBJ databases">
        <title>Draft genome sequence of rust myrtle Austropuccinia psidii MF-1, a brazilian biotype.</title>
        <authorList>
            <person name="Quecine M.C."/>
            <person name="Pachon D.M.R."/>
            <person name="Bonatelli M.L."/>
            <person name="Correr F.H."/>
            <person name="Franceschini L.M."/>
            <person name="Leite T.F."/>
            <person name="Margarido G.R.A."/>
            <person name="Almeida C.A."/>
            <person name="Ferrarezi J.A."/>
            <person name="Labate C.A."/>
        </authorList>
    </citation>
    <scope>NUCLEOTIDE SEQUENCE</scope>
    <source>
        <strain evidence="2">MF-1</strain>
    </source>
</reference>
<sequence length="348" mass="39506">MPLHSGRFFLLNDYDTSESDSDSIEEKLIPSSISIPQTISTPTNTHDIMATPIQTKNEKSDEFIFDMSSPAFLSFLKNPSKFVSNVPKLKPNGSNFTDWNKGLDNVFMYIFKKVLFTNDPDNFELFHQAKGALRFFIQKTIAPELSEMIQSEPSPKLAYIELQNNFKKSARLMKLEIVIELFEMYSTRSQSNSNFFFSKLFTLFDKYRRTGIPLTPEWRSLIVQIFAPIPQGMTQASWFNLISSELHCSGRNDPCDVQRLVNSFMVSVGQNDQQSSLQLVMKLAPKNQISSKNSKMDSLSNAMSNIIISSPNQGSPQQIKSLQMPSENEIKQAHLNIKLGNKQPSESL</sequence>
<name>A0A9Q3IG68_9BASI</name>
<dbReference type="AlphaFoldDB" id="A0A9Q3IG68"/>
<feature type="region of interest" description="Disordered" evidence="1">
    <location>
        <begin position="307"/>
        <end position="326"/>
    </location>
</feature>
<accession>A0A9Q3IG68</accession>
<organism evidence="2 3">
    <name type="scientific">Austropuccinia psidii MF-1</name>
    <dbReference type="NCBI Taxonomy" id="1389203"/>
    <lineage>
        <taxon>Eukaryota</taxon>
        <taxon>Fungi</taxon>
        <taxon>Dikarya</taxon>
        <taxon>Basidiomycota</taxon>
        <taxon>Pucciniomycotina</taxon>
        <taxon>Pucciniomycetes</taxon>
        <taxon>Pucciniales</taxon>
        <taxon>Sphaerophragmiaceae</taxon>
        <taxon>Austropuccinia</taxon>
    </lineage>
</organism>
<evidence type="ECO:0000256" key="1">
    <source>
        <dbReference type="SAM" id="MobiDB-lite"/>
    </source>
</evidence>
<keyword evidence="3" id="KW-1185">Reference proteome</keyword>
<evidence type="ECO:0000313" key="2">
    <source>
        <dbReference type="EMBL" id="MBW0540338.1"/>
    </source>
</evidence>
<dbReference type="OrthoDB" id="8063676at2759"/>